<sequence length="112" mass="12516">MPIIPMRQTITVERDKTGQLDRWGNPVSAESFTLKCRVDEGSQIVSSRSSGLVKSEEEVATARILIDRLADIKYSDTISFTNELGEIITRKPKEINVKRTISGKPLLTEVIV</sequence>
<name>A0AAJ3Z1J4_9BACI</name>
<gene>
    <name evidence="1" type="ORF">EQZ20_20945</name>
</gene>
<evidence type="ECO:0000313" key="2">
    <source>
        <dbReference type="Proteomes" id="UP000288675"/>
    </source>
</evidence>
<organism evidence="1 2">
    <name type="scientific">Bacillus glycinifermentans</name>
    <dbReference type="NCBI Taxonomy" id="1664069"/>
    <lineage>
        <taxon>Bacteria</taxon>
        <taxon>Bacillati</taxon>
        <taxon>Bacillota</taxon>
        <taxon>Bacilli</taxon>
        <taxon>Bacillales</taxon>
        <taxon>Bacillaceae</taxon>
        <taxon>Bacillus</taxon>
    </lineage>
</organism>
<proteinExistence type="predicted"/>
<dbReference type="GeneID" id="82855148"/>
<dbReference type="Proteomes" id="UP000288675">
    <property type="component" value="Chromosome"/>
</dbReference>
<evidence type="ECO:0008006" key="3">
    <source>
        <dbReference type="Google" id="ProtNLM"/>
    </source>
</evidence>
<dbReference type="AlphaFoldDB" id="A0AAJ3Z1J4"/>
<reference evidence="1 2" key="1">
    <citation type="submission" date="2019-01" db="EMBL/GenBank/DDBJ databases">
        <title>Genome sequence of Bacillus glycinifermentans SRCM103574.</title>
        <authorList>
            <person name="Kong H.-J."/>
            <person name="Jeong S.-Y."/>
            <person name="Jeong D.-Y."/>
        </authorList>
    </citation>
    <scope>NUCLEOTIDE SEQUENCE [LARGE SCALE GENOMIC DNA]</scope>
    <source>
        <strain evidence="1 2">SRCM103574</strain>
    </source>
</reference>
<dbReference type="RefSeq" id="WP_128748302.1">
    <property type="nucleotide sequence ID" value="NZ_CP035232.1"/>
</dbReference>
<evidence type="ECO:0000313" key="1">
    <source>
        <dbReference type="EMBL" id="QAT67101.1"/>
    </source>
</evidence>
<dbReference type="EMBL" id="CP035232">
    <property type="protein sequence ID" value="QAT67101.1"/>
    <property type="molecule type" value="Genomic_DNA"/>
</dbReference>
<protein>
    <recommendedName>
        <fullName evidence="3">Phage protein</fullName>
    </recommendedName>
</protein>
<accession>A0AAJ3Z1J4</accession>